<dbReference type="InterPro" id="IPR036291">
    <property type="entry name" value="NAD(P)-bd_dom_sf"/>
</dbReference>
<feature type="binding site" evidence="7">
    <location>
        <position position="70"/>
    </location>
    <ligand>
        <name>substrate</name>
    </ligand>
</feature>
<dbReference type="InterPro" id="IPR006097">
    <property type="entry name" value="Glu/Leu/Phe/Val/Trp_DH_dimer"/>
</dbReference>
<dbReference type="InterPro" id="IPR033524">
    <property type="entry name" value="Glu/Leu/Phe/Val_DH_AS"/>
</dbReference>
<dbReference type="EMBL" id="AMRG01000006">
    <property type="protein sequence ID" value="EKE84308.1"/>
    <property type="molecule type" value="Genomic_DNA"/>
</dbReference>
<dbReference type="Gene3D" id="3.40.50.720">
    <property type="entry name" value="NAD(P)-binding Rossmann-like Domain"/>
    <property type="match status" value="1"/>
</dbReference>
<dbReference type="InterPro" id="IPR006096">
    <property type="entry name" value="Glu/Leu/Phe/Val/Trp_DH_C"/>
</dbReference>
<dbReference type="RefSeq" id="WP_008488457.1">
    <property type="nucleotide sequence ID" value="NZ_AMRG01000006.1"/>
</dbReference>
<dbReference type="PANTHER" id="PTHR11606:SF13">
    <property type="entry name" value="GLUTAMATE DEHYDROGENASE 1, MITOCHONDRIAL"/>
    <property type="match status" value="1"/>
</dbReference>
<dbReference type="InterPro" id="IPR033922">
    <property type="entry name" value="NAD_bind_Glu_DH"/>
</dbReference>
<feature type="site" description="Important for catalysis" evidence="8">
    <location>
        <position position="146"/>
    </location>
</feature>
<feature type="active site" description="Proton donor" evidence="6">
    <location>
        <position position="106"/>
    </location>
</feature>
<keyword evidence="7" id="KW-0520">NAD</keyword>
<dbReference type="InterPro" id="IPR014362">
    <property type="entry name" value="Glu_DH"/>
</dbReference>
<evidence type="ECO:0000313" key="12">
    <source>
        <dbReference type="Proteomes" id="UP000014115"/>
    </source>
</evidence>
<feature type="binding site" evidence="7">
    <location>
        <position position="190"/>
    </location>
    <ligand>
        <name>NAD(+)</name>
        <dbReference type="ChEBI" id="CHEBI:57540"/>
    </ligand>
</feature>
<evidence type="ECO:0000256" key="7">
    <source>
        <dbReference type="PIRSR" id="PIRSR000185-2"/>
    </source>
</evidence>
<accession>K2K953</accession>
<dbReference type="InterPro" id="IPR006095">
    <property type="entry name" value="Glu/Leu/Phe/Val/Trp_DH"/>
</dbReference>
<evidence type="ECO:0000256" key="4">
    <source>
        <dbReference type="ARBA" id="ARBA00048584"/>
    </source>
</evidence>
<feature type="domain" description="Glutamate/phenylalanine/leucine/valine/L-tryptophan dehydrogenase C-terminal" evidence="10">
    <location>
        <begin position="183"/>
        <end position="427"/>
    </location>
</feature>
<dbReference type="PROSITE" id="PS00074">
    <property type="entry name" value="GLFV_DEHYDROGENASE"/>
    <property type="match status" value="1"/>
</dbReference>
<name>K2K953_9GAMM</name>
<dbReference type="eggNOG" id="COG0334">
    <property type="taxonomic scope" value="Bacteria"/>
</dbReference>
<keyword evidence="12" id="KW-1185">Reference proteome</keyword>
<dbReference type="PIRSF" id="PIRSF000185">
    <property type="entry name" value="Glu_DH"/>
    <property type="match status" value="1"/>
</dbReference>
<evidence type="ECO:0000313" key="11">
    <source>
        <dbReference type="EMBL" id="EKE84308.1"/>
    </source>
</evidence>
<dbReference type="PRINTS" id="PR00082">
    <property type="entry name" value="GLFDHDRGNASE"/>
</dbReference>
<dbReference type="SMART" id="SM00839">
    <property type="entry name" value="ELFV_dehydrog"/>
    <property type="match status" value="1"/>
</dbReference>
<feature type="binding site" evidence="7">
    <location>
        <position position="221"/>
    </location>
    <ligand>
        <name>NAD(+)</name>
        <dbReference type="ChEBI" id="CHEBI:57540"/>
    </ligand>
</feature>
<comment type="similarity">
    <text evidence="2 5 9">Belongs to the Glu/Leu/Phe/Val dehydrogenases family.</text>
</comment>
<dbReference type="OrthoDB" id="9803297at2"/>
<proteinExistence type="inferred from homology"/>
<dbReference type="PANTHER" id="PTHR11606">
    <property type="entry name" value="GLUTAMATE DEHYDROGENASE"/>
    <property type="match status" value="1"/>
</dbReference>
<evidence type="ECO:0000259" key="10">
    <source>
        <dbReference type="SMART" id="SM00839"/>
    </source>
</evidence>
<organism evidence="11 12">
    <name type="scientific">Idiomarina xiamenensis 10-D-4</name>
    <dbReference type="NCBI Taxonomy" id="740709"/>
    <lineage>
        <taxon>Bacteria</taxon>
        <taxon>Pseudomonadati</taxon>
        <taxon>Pseudomonadota</taxon>
        <taxon>Gammaproteobacteria</taxon>
        <taxon>Alteromonadales</taxon>
        <taxon>Idiomarinaceae</taxon>
        <taxon>Idiomarina</taxon>
    </lineage>
</organism>
<comment type="caution">
    <text evidence="11">The sequence shown here is derived from an EMBL/GenBank/DDBJ whole genome shotgun (WGS) entry which is preliminary data.</text>
</comment>
<dbReference type="FunFam" id="3.40.50.10860:FF:000003">
    <property type="entry name" value="Glutamate dehydrogenase"/>
    <property type="match status" value="1"/>
</dbReference>
<feature type="binding site" evidence="7">
    <location>
        <position position="94"/>
    </location>
    <ligand>
        <name>substrate</name>
    </ligand>
</feature>
<dbReference type="Proteomes" id="UP000014115">
    <property type="component" value="Unassembled WGS sequence"/>
</dbReference>
<evidence type="ECO:0000256" key="8">
    <source>
        <dbReference type="PIRSR" id="PIRSR000185-3"/>
    </source>
</evidence>
<comment type="catalytic activity">
    <reaction evidence="4">
        <text>L-glutamate + NADP(+) + H2O = 2-oxoglutarate + NH4(+) + NADPH + H(+)</text>
        <dbReference type="Rhea" id="RHEA:11612"/>
        <dbReference type="ChEBI" id="CHEBI:15377"/>
        <dbReference type="ChEBI" id="CHEBI:15378"/>
        <dbReference type="ChEBI" id="CHEBI:16810"/>
        <dbReference type="ChEBI" id="CHEBI:28938"/>
        <dbReference type="ChEBI" id="CHEBI:29985"/>
        <dbReference type="ChEBI" id="CHEBI:57783"/>
        <dbReference type="ChEBI" id="CHEBI:58349"/>
        <dbReference type="EC" id="1.4.1.4"/>
    </reaction>
</comment>
<dbReference type="AlphaFoldDB" id="K2K953"/>
<dbReference type="Pfam" id="PF00208">
    <property type="entry name" value="ELFV_dehydrog"/>
    <property type="match status" value="1"/>
</dbReference>
<evidence type="ECO:0000256" key="6">
    <source>
        <dbReference type="PIRSR" id="PIRSR000185-1"/>
    </source>
</evidence>
<keyword evidence="3 5" id="KW-0560">Oxidoreductase</keyword>
<keyword evidence="7" id="KW-0547">Nucleotide-binding</keyword>
<evidence type="ECO:0000256" key="5">
    <source>
        <dbReference type="PIRNR" id="PIRNR000185"/>
    </source>
</evidence>
<evidence type="ECO:0000256" key="2">
    <source>
        <dbReference type="ARBA" id="ARBA00006382"/>
    </source>
</evidence>
<reference evidence="11 12" key="1">
    <citation type="journal article" date="2012" name="J. Bacteriol.">
        <title>Genome Sequence of Idiomarina xiamenensis Type Strain 10-D-4.</title>
        <authorList>
            <person name="Lai Q."/>
            <person name="Wang L."/>
            <person name="Wang W."/>
            <person name="Shao Z."/>
        </authorList>
    </citation>
    <scope>NUCLEOTIDE SEQUENCE [LARGE SCALE GENOMIC DNA]</scope>
    <source>
        <strain evidence="11 12">10-D-4</strain>
    </source>
</reference>
<dbReference type="CDD" id="cd01076">
    <property type="entry name" value="NAD_bind_1_Glu_DH"/>
    <property type="match status" value="1"/>
</dbReference>
<protein>
    <recommendedName>
        <fullName evidence="5">Glutamate dehydrogenase</fullName>
    </recommendedName>
</protein>
<dbReference type="PATRIC" id="fig|740709.3.peg.1316"/>
<comment type="function">
    <text evidence="1">Catalyzes the reversible oxidative deamination of glutamate to alpha-ketoglutarate and ammonia.</text>
</comment>
<feature type="binding site" evidence="7">
    <location>
        <position position="363"/>
    </location>
    <ligand>
        <name>substrate</name>
    </ligand>
</feature>
<dbReference type="Pfam" id="PF02812">
    <property type="entry name" value="ELFV_dehydrog_N"/>
    <property type="match status" value="1"/>
</dbReference>
<evidence type="ECO:0000256" key="1">
    <source>
        <dbReference type="ARBA" id="ARBA00003868"/>
    </source>
</evidence>
<sequence>MAELPRVIRDSESLLKDIYSTLAVSDDAQRRLSQPNTIIQVAIPLRMDDGSLQVFKGWRAQYDTTLGPAKGGIRYHPDVDAEEVTSLAFWMTIKNAIVDLPFGGGKGGICCDPKKLSKMELERLSRGYIRAIKDIIGVDRDIPAPDVNTNATVMSWMADEYNHIVRANVPGVITGKPIGLGGSQGRVEATGLGALKVLDLWAQRQQKKPQDLTVAVQGFGNAGYYFAKGAREHGYRVVAVSDSKGAVYAKEGLDPEPIWQHKNQERELKGFIYSDNSVSDEQEQQGSVEQLTNDELLSLDVDVLVLAALEDQITDENVANVNAKAIVEIANGPISRSADDKLFQREIPVLPDVLANTGGVIVSYMEWLQNRSGDYWTADTVRERLHERLERQSERCFEMAEKHQVSLRQAAYMVAIERLATAMDHRGTQSYFSNGQDQ</sequence>
<dbReference type="Gene3D" id="3.40.50.10860">
    <property type="entry name" value="Leucine Dehydrogenase, chain A, domain 1"/>
    <property type="match status" value="1"/>
</dbReference>
<dbReference type="STRING" id="740709.A10D4_06451"/>
<dbReference type="SUPFAM" id="SSF51735">
    <property type="entry name" value="NAD(P)-binding Rossmann-fold domains"/>
    <property type="match status" value="1"/>
</dbReference>
<evidence type="ECO:0000256" key="9">
    <source>
        <dbReference type="RuleBase" id="RU004417"/>
    </source>
</evidence>
<dbReference type="GO" id="GO:0004352">
    <property type="term" value="F:glutamate dehydrogenase (NAD+) activity"/>
    <property type="evidence" value="ECO:0007669"/>
    <property type="project" value="TreeGrafter"/>
</dbReference>
<dbReference type="GO" id="GO:0004354">
    <property type="term" value="F:glutamate dehydrogenase (NADP+) activity"/>
    <property type="evidence" value="ECO:0007669"/>
    <property type="project" value="UniProtKB-EC"/>
</dbReference>
<evidence type="ECO:0000256" key="3">
    <source>
        <dbReference type="ARBA" id="ARBA00023002"/>
    </source>
</evidence>
<dbReference type="InterPro" id="IPR046346">
    <property type="entry name" value="Aminoacid_DH-like_N_sf"/>
</dbReference>
<dbReference type="GO" id="GO:0000166">
    <property type="term" value="F:nucleotide binding"/>
    <property type="evidence" value="ECO:0007669"/>
    <property type="project" value="UniProtKB-KW"/>
</dbReference>
<dbReference type="SUPFAM" id="SSF53223">
    <property type="entry name" value="Aminoacid dehydrogenase-like, N-terminal domain"/>
    <property type="match status" value="1"/>
</dbReference>
<dbReference type="GO" id="GO:0006538">
    <property type="term" value="P:L-glutamate catabolic process"/>
    <property type="evidence" value="ECO:0007669"/>
    <property type="project" value="TreeGrafter"/>
</dbReference>
<gene>
    <name evidence="11" type="ORF">A10D4_06451</name>
</gene>